<name>A0A3G4ZNM0_9VIRU</name>
<protein>
    <submittedName>
        <fullName evidence="1">Uncharacterized protein</fullName>
    </submittedName>
</protein>
<reference evidence="1" key="1">
    <citation type="submission" date="2018-10" db="EMBL/GenBank/DDBJ databases">
        <title>Hidden diversity of soil giant viruses.</title>
        <authorList>
            <person name="Schulz F."/>
            <person name="Alteio L."/>
            <person name="Goudeau D."/>
            <person name="Ryan E.M."/>
            <person name="Malmstrom R.R."/>
            <person name="Blanchard J."/>
            <person name="Woyke T."/>
        </authorList>
    </citation>
    <scope>NUCLEOTIDE SEQUENCE</scope>
    <source>
        <strain evidence="1">TEV1</strain>
    </source>
</reference>
<gene>
    <name evidence="1" type="ORF">Terrestrivirus7_29</name>
</gene>
<evidence type="ECO:0000313" key="1">
    <source>
        <dbReference type="EMBL" id="AYV76476.1"/>
    </source>
</evidence>
<accession>A0A3G4ZNM0</accession>
<dbReference type="EMBL" id="MK071985">
    <property type="protein sequence ID" value="AYV76476.1"/>
    <property type="molecule type" value="Genomic_DNA"/>
</dbReference>
<proteinExistence type="predicted"/>
<organism evidence="1">
    <name type="scientific">Terrestrivirus sp</name>
    <dbReference type="NCBI Taxonomy" id="2487775"/>
    <lineage>
        <taxon>Viruses</taxon>
        <taxon>Varidnaviria</taxon>
        <taxon>Bamfordvirae</taxon>
        <taxon>Nucleocytoviricota</taxon>
        <taxon>Megaviricetes</taxon>
        <taxon>Imitervirales</taxon>
        <taxon>Mimiviridae</taxon>
        <taxon>Klosneuvirinae</taxon>
    </lineage>
</organism>
<sequence length="178" mass="21426">MTINSQTTCIESSVSPITSSVPVYDGSISVYEYLEKVKEFEKNLRKQKYDKILIFINELIMSQWTSLSEIPQISRDKLLENKFYNKKIMNEYYNKLSEVFGVTPYEMIIICDNYYNDPDQFINFLEKVLNTINYSMIQKNVKNDDIDQMFYVIRPKREKDPDSRLNFCHYKQRKYYSR</sequence>